<keyword evidence="9" id="KW-0496">Mitochondrion</keyword>
<evidence type="ECO:0000256" key="12">
    <source>
        <dbReference type="SAM" id="MobiDB-lite"/>
    </source>
</evidence>
<dbReference type="FunCoup" id="F0XTE8">
    <property type="interactions" value="82"/>
</dbReference>
<dbReference type="HOGENOM" id="CLU_070101_2_0_1"/>
<keyword evidence="14" id="KW-1185">Reference proteome</keyword>
<dbReference type="EMBL" id="GL630006">
    <property type="protein sequence ID" value="EFW98573.1"/>
    <property type="molecule type" value="Genomic_DNA"/>
</dbReference>
<dbReference type="InterPro" id="IPR036639">
    <property type="entry name" value="Cyt_c_oxidase_su4_sf"/>
</dbReference>
<dbReference type="InParanoid" id="F0XTE8"/>
<keyword evidence="4" id="KW-0812">Transmembrane</keyword>
<name>F0XTE8_GROCL</name>
<evidence type="ECO:0000256" key="4">
    <source>
        <dbReference type="ARBA" id="ARBA00022692"/>
    </source>
</evidence>
<protein>
    <recommendedName>
        <fullName evidence="11">Cytochrome c oxidase polypeptide V</fullName>
    </recommendedName>
</protein>
<evidence type="ECO:0000256" key="5">
    <source>
        <dbReference type="ARBA" id="ARBA00022792"/>
    </source>
</evidence>
<dbReference type="GO" id="GO:0016491">
    <property type="term" value="F:oxidoreductase activity"/>
    <property type="evidence" value="ECO:0007669"/>
    <property type="project" value="UniProtKB-KW"/>
</dbReference>
<evidence type="ECO:0000256" key="6">
    <source>
        <dbReference type="ARBA" id="ARBA00022946"/>
    </source>
</evidence>
<evidence type="ECO:0000256" key="9">
    <source>
        <dbReference type="ARBA" id="ARBA00023128"/>
    </source>
</evidence>
<dbReference type="PANTHER" id="PTHR10707">
    <property type="entry name" value="CYTOCHROME C OXIDASE SUBUNIT IV"/>
    <property type="match status" value="1"/>
</dbReference>
<dbReference type="STRING" id="655863.F0XTE8"/>
<dbReference type="PROSITE" id="PS51257">
    <property type="entry name" value="PROKAR_LIPOPROTEIN"/>
    <property type="match status" value="1"/>
</dbReference>
<proteinExistence type="inferred from homology"/>
<keyword evidence="7" id="KW-1133">Transmembrane helix</keyword>
<dbReference type="InterPro" id="IPR004203">
    <property type="entry name" value="Cyt_c_oxidase_su4_fam"/>
</dbReference>
<dbReference type="GO" id="GO:0045277">
    <property type="term" value="C:respiratory chain complex IV"/>
    <property type="evidence" value="ECO:0007669"/>
    <property type="project" value="EnsemblFungi"/>
</dbReference>
<dbReference type="RefSeq" id="XP_014168056.1">
    <property type="nucleotide sequence ID" value="XM_014312581.1"/>
</dbReference>
<dbReference type="Pfam" id="PF02936">
    <property type="entry name" value="COX4"/>
    <property type="match status" value="1"/>
</dbReference>
<feature type="region of interest" description="Disordered" evidence="12">
    <location>
        <begin position="133"/>
        <end position="172"/>
    </location>
</feature>
<keyword evidence="5" id="KW-0999">Mitochondrion inner membrane</keyword>
<comment type="subcellular location">
    <subcellularLocation>
        <location evidence="1">Mitochondrion inner membrane</location>
        <topology evidence="1">Single-pass membrane protein</topology>
    </subcellularLocation>
</comment>
<dbReference type="GeneID" id="25977635"/>
<dbReference type="eggNOG" id="KOG4075">
    <property type="taxonomic scope" value="Eukaryota"/>
</dbReference>
<dbReference type="Gene3D" id="1.10.442.10">
    <property type="entry name" value="Cytochrome c oxidase subunit IV"/>
    <property type="match status" value="1"/>
</dbReference>
<dbReference type="SUPFAM" id="SSF81406">
    <property type="entry name" value="Mitochondrial cytochrome c oxidase subunit IV"/>
    <property type="match status" value="1"/>
</dbReference>
<evidence type="ECO:0000313" key="13">
    <source>
        <dbReference type="EMBL" id="EFW98573.1"/>
    </source>
</evidence>
<sequence>MFRIRPTTLVRAQRAVLQQPQAVVACRAASTQAISNPTLINIEKRWEGLPLQEQAELWMSLRDRMKENWKELTVQEKKAAYWIAFGPHGPRALPPPGEGKKVALYTAIGVGASLLLFSGMRLFAGPAPPTMNREWQEAANEKLKEQKSDPFTGIASEGYAGKGQIQSPPASS</sequence>
<dbReference type="AlphaFoldDB" id="F0XTE8"/>
<keyword evidence="6" id="KW-0809">Transit peptide</keyword>
<organism evidence="14">
    <name type="scientific">Grosmannia clavigera (strain kw1407 / UAMH 11150)</name>
    <name type="common">Blue stain fungus</name>
    <name type="synonym">Graphiocladiella clavigera</name>
    <dbReference type="NCBI Taxonomy" id="655863"/>
    <lineage>
        <taxon>Eukaryota</taxon>
        <taxon>Fungi</taxon>
        <taxon>Dikarya</taxon>
        <taxon>Ascomycota</taxon>
        <taxon>Pezizomycotina</taxon>
        <taxon>Sordariomycetes</taxon>
        <taxon>Sordariomycetidae</taxon>
        <taxon>Ophiostomatales</taxon>
        <taxon>Ophiostomataceae</taxon>
        <taxon>Leptographium</taxon>
    </lineage>
</organism>
<evidence type="ECO:0000256" key="11">
    <source>
        <dbReference type="ARBA" id="ARBA00081365"/>
    </source>
</evidence>
<gene>
    <name evidence="13" type="ORF">CMQ_4425</name>
</gene>
<reference evidence="13 14" key="1">
    <citation type="journal article" date="2011" name="Proc. Natl. Acad. Sci. U.S.A.">
        <title>Genome and transcriptome analyses of the mountain pine beetle-fungal symbiont Grosmannia clavigera, a lodgepole pine pathogen.</title>
        <authorList>
            <person name="DiGuistini S."/>
            <person name="Wang Y."/>
            <person name="Liao N.Y."/>
            <person name="Taylor G."/>
            <person name="Tanguay P."/>
            <person name="Feau N."/>
            <person name="Henrissat B."/>
            <person name="Chan S.K."/>
            <person name="Hesse-Orce U."/>
            <person name="Alamouti S.M."/>
            <person name="Tsui C.K.M."/>
            <person name="Docking R.T."/>
            <person name="Levasseur A."/>
            <person name="Haridas S."/>
            <person name="Robertson G."/>
            <person name="Birol I."/>
            <person name="Holt R.A."/>
            <person name="Marra M.A."/>
            <person name="Hamelin R.C."/>
            <person name="Hirst M."/>
            <person name="Jones S.J.M."/>
            <person name="Bohlmann J."/>
            <person name="Breuil C."/>
        </authorList>
    </citation>
    <scope>NUCLEOTIDE SEQUENCE [LARGE SCALE GENOMIC DNA]</scope>
    <source>
        <strain evidence="14">kw1407 / UAMH 11150</strain>
    </source>
</reference>
<evidence type="ECO:0000256" key="1">
    <source>
        <dbReference type="ARBA" id="ARBA00004434"/>
    </source>
</evidence>
<dbReference type="Proteomes" id="UP000007796">
    <property type="component" value="Unassembled WGS sequence"/>
</dbReference>
<dbReference type="FunFam" id="1.10.442.10:FF:000002">
    <property type="entry name" value="Cytochrome c oxidase subunit V"/>
    <property type="match status" value="1"/>
</dbReference>
<dbReference type="OrthoDB" id="186013at2759"/>
<dbReference type="CDD" id="cd00922">
    <property type="entry name" value="Cyt_c_Oxidase_IV"/>
    <property type="match status" value="1"/>
</dbReference>
<dbReference type="PANTHER" id="PTHR10707:SF10">
    <property type="entry name" value="CYTOCHROME C OXIDASE SUBUNIT 4"/>
    <property type="match status" value="1"/>
</dbReference>
<dbReference type="GO" id="GO:0004129">
    <property type="term" value="F:cytochrome-c oxidase activity"/>
    <property type="evidence" value="ECO:0007669"/>
    <property type="project" value="EnsemblFungi"/>
</dbReference>
<evidence type="ECO:0000256" key="7">
    <source>
        <dbReference type="ARBA" id="ARBA00022989"/>
    </source>
</evidence>
<comment type="pathway">
    <text evidence="2">Energy metabolism; oxidative phosphorylation.</text>
</comment>
<feature type="compositionally biased region" description="Basic and acidic residues" evidence="12">
    <location>
        <begin position="134"/>
        <end position="148"/>
    </location>
</feature>
<evidence type="ECO:0000256" key="10">
    <source>
        <dbReference type="ARBA" id="ARBA00023136"/>
    </source>
</evidence>
<dbReference type="GO" id="GO:0006123">
    <property type="term" value="P:mitochondrial electron transport, cytochrome c to oxygen"/>
    <property type="evidence" value="ECO:0007669"/>
    <property type="project" value="InterPro"/>
</dbReference>
<evidence type="ECO:0000256" key="8">
    <source>
        <dbReference type="ARBA" id="ARBA00023002"/>
    </source>
</evidence>
<keyword evidence="10" id="KW-0472">Membrane</keyword>
<evidence type="ECO:0000256" key="2">
    <source>
        <dbReference type="ARBA" id="ARBA00004673"/>
    </source>
</evidence>
<comment type="similarity">
    <text evidence="3">Belongs to the cytochrome c oxidase IV family.</text>
</comment>
<accession>F0XTE8</accession>
<evidence type="ECO:0000256" key="3">
    <source>
        <dbReference type="ARBA" id="ARBA00008135"/>
    </source>
</evidence>
<keyword evidence="8" id="KW-0560">Oxidoreductase</keyword>
<evidence type="ECO:0000313" key="14">
    <source>
        <dbReference type="Proteomes" id="UP000007796"/>
    </source>
</evidence>
<dbReference type="GO" id="GO:0005743">
    <property type="term" value="C:mitochondrial inner membrane"/>
    <property type="evidence" value="ECO:0007669"/>
    <property type="project" value="UniProtKB-SubCell"/>
</dbReference>